<gene>
    <name evidence="2" type="ORF">LSINAPIS_LOCUS9099</name>
</gene>
<accession>A0A5E4QJ37</accession>
<evidence type="ECO:0000313" key="2">
    <source>
        <dbReference type="EMBL" id="VVC97917.1"/>
    </source>
</evidence>
<dbReference type="Proteomes" id="UP000324832">
    <property type="component" value="Unassembled WGS sequence"/>
</dbReference>
<keyword evidence="3" id="KW-1185">Reference proteome</keyword>
<proteinExistence type="predicted"/>
<dbReference type="AlphaFoldDB" id="A0A5E4QJ37"/>
<protein>
    <submittedName>
        <fullName evidence="2">Uncharacterized protein</fullName>
    </submittedName>
</protein>
<evidence type="ECO:0000256" key="1">
    <source>
        <dbReference type="SAM" id="MobiDB-lite"/>
    </source>
</evidence>
<dbReference type="EMBL" id="FZQP02003333">
    <property type="protein sequence ID" value="VVC97917.1"/>
    <property type="molecule type" value="Genomic_DNA"/>
</dbReference>
<organism evidence="2 3">
    <name type="scientific">Leptidea sinapis</name>
    <dbReference type="NCBI Taxonomy" id="189913"/>
    <lineage>
        <taxon>Eukaryota</taxon>
        <taxon>Metazoa</taxon>
        <taxon>Ecdysozoa</taxon>
        <taxon>Arthropoda</taxon>
        <taxon>Hexapoda</taxon>
        <taxon>Insecta</taxon>
        <taxon>Pterygota</taxon>
        <taxon>Neoptera</taxon>
        <taxon>Endopterygota</taxon>
        <taxon>Lepidoptera</taxon>
        <taxon>Glossata</taxon>
        <taxon>Ditrysia</taxon>
        <taxon>Papilionoidea</taxon>
        <taxon>Pieridae</taxon>
        <taxon>Dismorphiinae</taxon>
        <taxon>Leptidea</taxon>
    </lineage>
</organism>
<reference evidence="2 3" key="1">
    <citation type="submission" date="2017-07" db="EMBL/GenBank/DDBJ databases">
        <authorList>
            <person name="Talla V."/>
            <person name="Backstrom N."/>
        </authorList>
    </citation>
    <scope>NUCLEOTIDE SEQUENCE [LARGE SCALE GENOMIC DNA]</scope>
</reference>
<sequence length="86" mass="9249">MMSKKSGAHAHRVRGEVGVAGDVYVEESPGLWRALVSVVDVVVNVEEMSPPVGATRRGLVGHHVVPEGPVPREPHPRCQKPQNQGI</sequence>
<feature type="region of interest" description="Disordered" evidence="1">
    <location>
        <begin position="52"/>
        <end position="86"/>
    </location>
</feature>
<name>A0A5E4QJ37_9NEOP</name>
<evidence type="ECO:0000313" key="3">
    <source>
        <dbReference type="Proteomes" id="UP000324832"/>
    </source>
</evidence>